<gene>
    <name evidence="1" type="ORF">HDF10_000079</name>
</gene>
<organism evidence="1 2">
    <name type="scientific">Tunturiibacter lichenicola</name>
    <dbReference type="NCBI Taxonomy" id="2051959"/>
    <lineage>
        <taxon>Bacteria</taxon>
        <taxon>Pseudomonadati</taxon>
        <taxon>Acidobacteriota</taxon>
        <taxon>Terriglobia</taxon>
        <taxon>Terriglobales</taxon>
        <taxon>Acidobacteriaceae</taxon>
        <taxon>Tunturiibacter</taxon>
    </lineage>
</organism>
<evidence type="ECO:0000313" key="1">
    <source>
        <dbReference type="EMBL" id="MBB5342129.1"/>
    </source>
</evidence>
<protein>
    <submittedName>
        <fullName evidence="1">Uncharacterized protein</fullName>
    </submittedName>
</protein>
<evidence type="ECO:0000313" key="2">
    <source>
        <dbReference type="Proteomes" id="UP000569092"/>
    </source>
</evidence>
<accession>A0A7W8J3S0</accession>
<dbReference type="AlphaFoldDB" id="A0A7W8J3S0"/>
<dbReference type="EMBL" id="JACHDZ010000001">
    <property type="protein sequence ID" value="MBB5342129.1"/>
    <property type="molecule type" value="Genomic_DNA"/>
</dbReference>
<sequence>MAEEYTPAGSGHAIQKTPLEAPDYFASSAFTISLTRAYHPRAAHPPASLAKISHHGTTQVQLVAKIQPPTRTQNEDHIR</sequence>
<dbReference type="Proteomes" id="UP000569092">
    <property type="component" value="Unassembled WGS sequence"/>
</dbReference>
<comment type="caution">
    <text evidence="1">The sequence shown here is derived from an EMBL/GenBank/DDBJ whole genome shotgun (WGS) entry which is preliminary data.</text>
</comment>
<proteinExistence type="predicted"/>
<reference evidence="1 2" key="1">
    <citation type="submission" date="2020-08" db="EMBL/GenBank/DDBJ databases">
        <title>Genomic Encyclopedia of Type Strains, Phase IV (KMG-V): Genome sequencing to study the core and pangenomes of soil and plant-associated prokaryotes.</title>
        <authorList>
            <person name="Whitman W."/>
        </authorList>
    </citation>
    <scope>NUCLEOTIDE SEQUENCE [LARGE SCALE GENOMIC DNA]</scope>
    <source>
        <strain evidence="1 2">M8US30</strain>
    </source>
</reference>
<name>A0A7W8J3S0_9BACT</name>